<organism evidence="1 2">
    <name type="scientific">Phytophthora infestans</name>
    <name type="common">Potato late blight agent</name>
    <name type="synonym">Botrytis infestans</name>
    <dbReference type="NCBI Taxonomy" id="4787"/>
    <lineage>
        <taxon>Eukaryota</taxon>
        <taxon>Sar</taxon>
        <taxon>Stramenopiles</taxon>
        <taxon>Oomycota</taxon>
        <taxon>Peronosporomycetes</taxon>
        <taxon>Peronosporales</taxon>
        <taxon>Peronosporaceae</taxon>
        <taxon>Phytophthora</taxon>
    </lineage>
</organism>
<evidence type="ECO:0000313" key="1">
    <source>
        <dbReference type="EMBL" id="KAF4038611.1"/>
    </source>
</evidence>
<sequence length="136" mass="15688">METFHSRALAEFDQVERRLGNDFAEAADSLRKLTSDEQKKLNRLLAKRIASHFWPFIIVEDKGFIELVDVIIETLCRVKVTIPKRSQLRGGIVSFAAELLFNVREDIQQFCEYYSIISDIWTARNGRATLLLLSIV</sequence>
<keyword evidence="2" id="KW-1185">Reference proteome</keyword>
<protein>
    <recommendedName>
        <fullName evidence="3">DUF659 domain-containing protein</fullName>
    </recommendedName>
</protein>
<dbReference type="AlphaFoldDB" id="A0A833SBC2"/>
<dbReference type="Proteomes" id="UP000602510">
    <property type="component" value="Unassembled WGS sequence"/>
</dbReference>
<proteinExistence type="predicted"/>
<evidence type="ECO:0008006" key="3">
    <source>
        <dbReference type="Google" id="ProtNLM"/>
    </source>
</evidence>
<name>A0A833SBC2_PHYIN</name>
<dbReference type="SUPFAM" id="SSF140996">
    <property type="entry name" value="Hermes dimerisation domain"/>
    <property type="match status" value="1"/>
</dbReference>
<gene>
    <name evidence="1" type="ORF">GN244_ATG09303</name>
</gene>
<dbReference type="EMBL" id="WSZM01000191">
    <property type="protein sequence ID" value="KAF4038611.1"/>
    <property type="molecule type" value="Genomic_DNA"/>
</dbReference>
<accession>A0A833SBC2</accession>
<comment type="caution">
    <text evidence="1">The sequence shown here is derived from an EMBL/GenBank/DDBJ whole genome shotgun (WGS) entry which is preliminary data.</text>
</comment>
<evidence type="ECO:0000313" key="2">
    <source>
        <dbReference type="Proteomes" id="UP000602510"/>
    </source>
</evidence>
<reference evidence="1" key="1">
    <citation type="submission" date="2020-04" db="EMBL/GenBank/DDBJ databases">
        <title>Hybrid Assembly of Korean Phytophthora infestans isolates.</title>
        <authorList>
            <person name="Prokchorchik M."/>
            <person name="Lee Y."/>
            <person name="Seo J."/>
            <person name="Cho J.-H."/>
            <person name="Park Y.-E."/>
            <person name="Jang D.-C."/>
            <person name="Im J.-S."/>
            <person name="Choi J.-G."/>
            <person name="Park H.-J."/>
            <person name="Lee G.-B."/>
            <person name="Lee Y.-G."/>
            <person name="Hong S.-Y."/>
            <person name="Cho K."/>
            <person name="Sohn K.H."/>
        </authorList>
    </citation>
    <scope>NUCLEOTIDE SEQUENCE</scope>
    <source>
        <strain evidence="1">KR_1_A1</strain>
    </source>
</reference>